<evidence type="ECO:0000313" key="5">
    <source>
        <dbReference type="Proteomes" id="UP000748756"/>
    </source>
</evidence>
<comment type="caution">
    <text evidence="4">The sequence shown here is derived from an EMBL/GenBank/DDBJ whole genome shotgun (WGS) entry which is preliminary data.</text>
</comment>
<dbReference type="GO" id="GO:0047617">
    <property type="term" value="F:fatty acyl-CoA hydrolase activity"/>
    <property type="evidence" value="ECO:0007669"/>
    <property type="project" value="InterPro"/>
</dbReference>
<evidence type="ECO:0000256" key="2">
    <source>
        <dbReference type="ARBA" id="ARBA00022801"/>
    </source>
</evidence>
<gene>
    <name evidence="4" type="ORF">BG015_008700</name>
</gene>
<dbReference type="Proteomes" id="UP000748756">
    <property type="component" value="Unassembled WGS sequence"/>
</dbReference>
<dbReference type="InterPro" id="IPR039298">
    <property type="entry name" value="ACOT13"/>
</dbReference>
<dbReference type="PANTHER" id="PTHR21660">
    <property type="entry name" value="THIOESTERASE SUPERFAMILY MEMBER-RELATED"/>
    <property type="match status" value="1"/>
</dbReference>
<keyword evidence="2" id="KW-0378">Hydrolase</keyword>
<dbReference type="PANTHER" id="PTHR21660:SF1">
    <property type="entry name" value="ACYL-COENZYME A THIOESTERASE 13"/>
    <property type="match status" value="1"/>
</dbReference>
<evidence type="ECO:0000256" key="1">
    <source>
        <dbReference type="ARBA" id="ARBA00008324"/>
    </source>
</evidence>
<keyword evidence="5" id="KW-1185">Reference proteome</keyword>
<comment type="similarity">
    <text evidence="1">Belongs to the thioesterase PaaI family.</text>
</comment>
<name>A0A9P5S5R7_9FUNG</name>
<dbReference type="CDD" id="cd03443">
    <property type="entry name" value="PaaI_thioesterase"/>
    <property type="match status" value="1"/>
</dbReference>
<dbReference type="SUPFAM" id="SSF54637">
    <property type="entry name" value="Thioesterase/thiol ester dehydrase-isomerase"/>
    <property type="match status" value="1"/>
</dbReference>
<accession>A0A9P5S5R7</accession>
<proteinExistence type="inferred from homology"/>
<dbReference type="Gene3D" id="3.10.129.10">
    <property type="entry name" value="Hotdog Thioesterase"/>
    <property type="match status" value="1"/>
</dbReference>
<feature type="domain" description="Thioesterase" evidence="3">
    <location>
        <begin position="64"/>
        <end position="136"/>
    </location>
</feature>
<organism evidence="4 5">
    <name type="scientific">Linnemannia schmuckeri</name>
    <dbReference type="NCBI Taxonomy" id="64567"/>
    <lineage>
        <taxon>Eukaryota</taxon>
        <taxon>Fungi</taxon>
        <taxon>Fungi incertae sedis</taxon>
        <taxon>Mucoromycota</taxon>
        <taxon>Mortierellomycotina</taxon>
        <taxon>Mortierellomycetes</taxon>
        <taxon>Mortierellales</taxon>
        <taxon>Mortierellaceae</taxon>
        <taxon>Linnemannia</taxon>
    </lineage>
</organism>
<evidence type="ECO:0000313" key="4">
    <source>
        <dbReference type="EMBL" id="KAF9155770.1"/>
    </source>
</evidence>
<dbReference type="NCBIfam" id="TIGR00369">
    <property type="entry name" value="unchar_dom_1"/>
    <property type="match status" value="1"/>
</dbReference>
<dbReference type="InterPro" id="IPR006683">
    <property type="entry name" value="Thioestr_dom"/>
</dbReference>
<dbReference type="OrthoDB" id="46529at2759"/>
<reference evidence="4" key="1">
    <citation type="journal article" date="2020" name="Fungal Divers.">
        <title>Resolving the Mortierellaceae phylogeny through synthesis of multi-gene phylogenetics and phylogenomics.</title>
        <authorList>
            <person name="Vandepol N."/>
            <person name="Liber J."/>
            <person name="Desiro A."/>
            <person name="Na H."/>
            <person name="Kennedy M."/>
            <person name="Barry K."/>
            <person name="Grigoriev I.V."/>
            <person name="Miller A.N."/>
            <person name="O'Donnell K."/>
            <person name="Stajich J.E."/>
            <person name="Bonito G."/>
        </authorList>
    </citation>
    <scope>NUCLEOTIDE SEQUENCE</scope>
    <source>
        <strain evidence="4">NRRL 6426</strain>
    </source>
</reference>
<dbReference type="InterPro" id="IPR029069">
    <property type="entry name" value="HotDog_dom_sf"/>
</dbReference>
<protein>
    <recommendedName>
        <fullName evidence="3">Thioesterase domain-containing protein</fullName>
    </recommendedName>
</protein>
<sequence>MAPQHVEHLKDWMNQMHQLANRADDDGLGFTPETFGRSKVVDADADSATFEYVVQKSDCNFSNNFHGGAIATLVDNLTTAALFTRERKYFQYAGVSTDLHVTYVSAAPLGMTVLLECKVVKVGSGLANTTAVLKDKATGRVLATASHTKFNTDSRMGGGSKL</sequence>
<evidence type="ECO:0000259" key="3">
    <source>
        <dbReference type="Pfam" id="PF03061"/>
    </source>
</evidence>
<dbReference type="InterPro" id="IPR003736">
    <property type="entry name" value="PAAI_dom"/>
</dbReference>
<dbReference type="AlphaFoldDB" id="A0A9P5S5R7"/>
<dbReference type="EMBL" id="JAAAUQ010000052">
    <property type="protein sequence ID" value="KAF9155770.1"/>
    <property type="molecule type" value="Genomic_DNA"/>
</dbReference>
<dbReference type="Pfam" id="PF03061">
    <property type="entry name" value="4HBT"/>
    <property type="match status" value="1"/>
</dbReference>